<dbReference type="InterPro" id="IPR009057">
    <property type="entry name" value="Homeodomain-like_sf"/>
</dbReference>
<dbReference type="InParanoid" id="G3H0R5"/>
<protein>
    <submittedName>
        <fullName evidence="9">Iroquois-class homeodomain protein IRX-5</fullName>
    </submittedName>
</protein>
<dbReference type="CDD" id="cd00086">
    <property type="entry name" value="homeodomain"/>
    <property type="match status" value="1"/>
</dbReference>
<evidence type="ECO:0000256" key="2">
    <source>
        <dbReference type="ARBA" id="ARBA00008446"/>
    </source>
</evidence>
<dbReference type="GO" id="GO:0005634">
    <property type="term" value="C:nucleus"/>
    <property type="evidence" value="ECO:0007669"/>
    <property type="project" value="UniProtKB-SubCell"/>
</dbReference>
<dbReference type="SMART" id="SM00389">
    <property type="entry name" value="HOX"/>
    <property type="match status" value="1"/>
</dbReference>
<evidence type="ECO:0000256" key="3">
    <source>
        <dbReference type="ARBA" id="ARBA00023125"/>
    </source>
</evidence>
<keyword evidence="5 6" id="KW-0539">Nucleus</keyword>
<feature type="compositionally biased region" description="Low complexity" evidence="7">
    <location>
        <begin position="156"/>
        <end position="170"/>
    </location>
</feature>
<evidence type="ECO:0000313" key="10">
    <source>
        <dbReference type="Proteomes" id="UP000001075"/>
    </source>
</evidence>
<keyword evidence="4 6" id="KW-0371">Homeobox</keyword>
<dbReference type="GO" id="GO:0000981">
    <property type="term" value="F:DNA-binding transcription factor activity, RNA polymerase II-specific"/>
    <property type="evidence" value="ECO:0007669"/>
    <property type="project" value="InterPro"/>
</dbReference>
<dbReference type="GO" id="GO:0048468">
    <property type="term" value="P:cell development"/>
    <property type="evidence" value="ECO:0007669"/>
    <property type="project" value="TreeGrafter"/>
</dbReference>
<feature type="compositionally biased region" description="Acidic residues" evidence="7">
    <location>
        <begin position="91"/>
        <end position="108"/>
    </location>
</feature>
<dbReference type="PROSITE" id="PS00027">
    <property type="entry name" value="HOMEOBOX_1"/>
    <property type="match status" value="1"/>
</dbReference>
<dbReference type="InterPro" id="IPR017970">
    <property type="entry name" value="Homeobox_CS"/>
</dbReference>
<evidence type="ECO:0000259" key="8">
    <source>
        <dbReference type="PROSITE" id="PS50071"/>
    </source>
</evidence>
<feature type="non-terminal residue" evidence="9">
    <location>
        <position position="1"/>
    </location>
</feature>
<name>G3H0R5_CRIGR</name>
<organism evidence="9 10">
    <name type="scientific">Cricetulus griseus</name>
    <name type="common">Chinese hamster</name>
    <name type="synonym">Cricetulus barabensis griseus</name>
    <dbReference type="NCBI Taxonomy" id="10029"/>
    <lineage>
        <taxon>Eukaryota</taxon>
        <taxon>Metazoa</taxon>
        <taxon>Chordata</taxon>
        <taxon>Craniata</taxon>
        <taxon>Vertebrata</taxon>
        <taxon>Euteleostomi</taxon>
        <taxon>Mammalia</taxon>
        <taxon>Eutheria</taxon>
        <taxon>Euarchontoglires</taxon>
        <taxon>Glires</taxon>
        <taxon>Rodentia</taxon>
        <taxon>Myomorpha</taxon>
        <taxon>Muroidea</taxon>
        <taxon>Cricetidae</taxon>
        <taxon>Cricetinae</taxon>
        <taxon>Cricetulus</taxon>
    </lineage>
</organism>
<comment type="similarity">
    <text evidence="2">Belongs to the TALE/IRO homeobox family.</text>
</comment>
<dbReference type="Gene3D" id="1.10.10.60">
    <property type="entry name" value="Homeodomain-like"/>
    <property type="match status" value="1"/>
</dbReference>
<proteinExistence type="inferred from homology"/>
<dbReference type="GO" id="GO:0000978">
    <property type="term" value="F:RNA polymerase II cis-regulatory region sequence-specific DNA binding"/>
    <property type="evidence" value="ECO:0007669"/>
    <property type="project" value="TreeGrafter"/>
</dbReference>
<dbReference type="eggNOG" id="KOG0773">
    <property type="taxonomic scope" value="Eukaryota"/>
</dbReference>
<feature type="domain" description="Homeobox" evidence="8">
    <location>
        <begin position="16"/>
        <end position="79"/>
    </location>
</feature>
<feature type="DNA-binding region" description="Homeobox" evidence="6">
    <location>
        <begin position="18"/>
        <end position="80"/>
    </location>
</feature>
<dbReference type="EMBL" id="JH000097">
    <property type="protein sequence ID" value="EGV92012.1"/>
    <property type="molecule type" value="Genomic_DNA"/>
</dbReference>
<evidence type="ECO:0000256" key="5">
    <source>
        <dbReference type="ARBA" id="ARBA00023242"/>
    </source>
</evidence>
<dbReference type="AlphaFoldDB" id="G3H0R5"/>
<dbReference type="PROSITE" id="PS50071">
    <property type="entry name" value="HOMEOBOX_2"/>
    <property type="match status" value="1"/>
</dbReference>
<dbReference type="GO" id="GO:0048513">
    <property type="term" value="P:animal organ development"/>
    <property type="evidence" value="ECO:0007669"/>
    <property type="project" value="UniProtKB-ARBA"/>
</dbReference>
<dbReference type="InterPro" id="IPR008422">
    <property type="entry name" value="KN_HD"/>
</dbReference>
<evidence type="ECO:0000256" key="7">
    <source>
        <dbReference type="SAM" id="MobiDB-lite"/>
    </source>
</evidence>
<feature type="compositionally biased region" description="Basic and acidic residues" evidence="7">
    <location>
        <begin position="109"/>
        <end position="118"/>
    </location>
</feature>
<reference evidence="10" key="1">
    <citation type="journal article" date="2011" name="Nat. Biotechnol.">
        <title>The genomic sequence of the Chinese hamster ovary (CHO)-K1 cell line.</title>
        <authorList>
            <person name="Xu X."/>
            <person name="Nagarajan H."/>
            <person name="Lewis N.E."/>
            <person name="Pan S."/>
            <person name="Cai Z."/>
            <person name="Liu X."/>
            <person name="Chen W."/>
            <person name="Xie M."/>
            <person name="Wang W."/>
            <person name="Hammond S."/>
            <person name="Andersen M.R."/>
            <person name="Neff N."/>
            <person name="Passarelli B."/>
            <person name="Koh W."/>
            <person name="Fan H.C."/>
            <person name="Wang J."/>
            <person name="Gui Y."/>
            <person name="Lee K.H."/>
            <person name="Betenbaugh M.J."/>
            <person name="Quake S.R."/>
            <person name="Famili I."/>
            <person name="Palsson B.O."/>
            <person name="Wang J."/>
        </authorList>
    </citation>
    <scope>NUCLEOTIDE SEQUENCE [LARGE SCALE GENOMIC DNA]</scope>
    <source>
        <strain evidence="10">CHO K1 cell line</strain>
    </source>
</reference>
<dbReference type="PANTHER" id="PTHR11211:SF17">
    <property type="entry name" value="IROQUOIS-CLASS HOMEODOMAIN PROTEIN IRX-5"/>
    <property type="match status" value="1"/>
</dbReference>
<accession>G3H0R5</accession>
<dbReference type="Proteomes" id="UP000001075">
    <property type="component" value="Unassembled WGS sequence"/>
</dbReference>
<dbReference type="PANTHER" id="PTHR11211">
    <property type="entry name" value="IROQUOIS-CLASS HOMEODOMAIN PROTEIN IRX"/>
    <property type="match status" value="1"/>
</dbReference>
<dbReference type="SUPFAM" id="SSF46689">
    <property type="entry name" value="Homeodomain-like"/>
    <property type="match status" value="1"/>
</dbReference>
<evidence type="ECO:0000256" key="6">
    <source>
        <dbReference type="PROSITE-ProRule" id="PRU00108"/>
    </source>
</evidence>
<comment type="subcellular location">
    <subcellularLocation>
        <location evidence="1 6">Nucleus</location>
    </subcellularLocation>
</comment>
<evidence type="ECO:0000256" key="1">
    <source>
        <dbReference type="ARBA" id="ARBA00004123"/>
    </source>
</evidence>
<sequence>GGIGTLSAHRYGGVELSGAGRRKNATRESTSALKAWLHEHRKNPYPTKGEKIMLAIITKMTLTQVSTWFANARRRLKKENKMTWTPRNRSEDEEEEENIDLEKNDEDEPQKPEDKGDLEGPEAEIATSSDKVKDGSEGSPCPPCPGPVGGQTLGGSRASPAPAPARSPSAQCPFPGGTVLSRPLYYTAPFYPGYTNYGSFGHLHGHPGPGPGPTAGPGSHFNGLNQTVLNRADVLAKDPKMLRSQSQLDLCKDTPYELKKGMSDI</sequence>
<dbReference type="GlyGen" id="G3H0R5">
    <property type="glycosylation" value="1 site"/>
</dbReference>
<dbReference type="PaxDb" id="10029-XP_007610410.1"/>
<dbReference type="Pfam" id="PF05920">
    <property type="entry name" value="Homeobox_KN"/>
    <property type="match status" value="1"/>
</dbReference>
<evidence type="ECO:0000256" key="4">
    <source>
        <dbReference type="ARBA" id="ARBA00023155"/>
    </source>
</evidence>
<dbReference type="InterPro" id="IPR001356">
    <property type="entry name" value="HD"/>
</dbReference>
<dbReference type="FunCoup" id="G3H0R5">
    <property type="interactions" value="853"/>
</dbReference>
<dbReference type="FunFam" id="1.10.10.60:FF:000003">
    <property type="entry name" value="Iroquois-class homeobox protein IRX"/>
    <property type="match status" value="1"/>
</dbReference>
<dbReference type="GO" id="GO:0030182">
    <property type="term" value="P:neuron differentiation"/>
    <property type="evidence" value="ECO:0007669"/>
    <property type="project" value="TreeGrafter"/>
</dbReference>
<evidence type="ECO:0000313" key="9">
    <source>
        <dbReference type="EMBL" id="EGV92012.1"/>
    </source>
</evidence>
<gene>
    <name evidence="9" type="ORF">I79_003733</name>
</gene>
<keyword evidence="3 6" id="KW-0238">DNA-binding</keyword>
<feature type="region of interest" description="Disordered" evidence="7">
    <location>
        <begin position="82"/>
        <end position="174"/>
    </location>
</feature>
<dbReference type="STRING" id="10029.G3H0R5"/>